<gene>
    <name evidence="6" type="ORF">O0I10_002555</name>
</gene>
<dbReference type="Pfam" id="PF24993">
    <property type="entry name" value="GNC1_N"/>
    <property type="match status" value="1"/>
</dbReference>
<dbReference type="InterPro" id="IPR056810">
    <property type="entry name" value="GNC1-like_N"/>
</dbReference>
<proteinExistence type="inferred from homology"/>
<dbReference type="GeneID" id="83209972"/>
<dbReference type="RefSeq" id="XP_058346661.1">
    <property type="nucleotide sequence ID" value="XM_058482637.1"/>
</dbReference>
<dbReference type="InterPro" id="IPR011989">
    <property type="entry name" value="ARM-like"/>
</dbReference>
<dbReference type="InterPro" id="IPR000357">
    <property type="entry name" value="HEAT"/>
</dbReference>
<dbReference type="InterPro" id="IPR034085">
    <property type="entry name" value="TOG"/>
</dbReference>
<organism evidence="6 7">
    <name type="scientific">Lichtheimia ornata</name>
    <dbReference type="NCBI Taxonomy" id="688661"/>
    <lineage>
        <taxon>Eukaryota</taxon>
        <taxon>Fungi</taxon>
        <taxon>Fungi incertae sedis</taxon>
        <taxon>Mucoromycota</taxon>
        <taxon>Mucoromycotina</taxon>
        <taxon>Mucoromycetes</taxon>
        <taxon>Mucorales</taxon>
        <taxon>Lichtheimiaceae</taxon>
        <taxon>Lichtheimia</taxon>
    </lineage>
</organism>
<dbReference type="SUPFAM" id="SSF48371">
    <property type="entry name" value="ARM repeat"/>
    <property type="match status" value="3"/>
</dbReference>
<dbReference type="Pfam" id="PF12074">
    <property type="entry name" value="Gcn1_N"/>
    <property type="match status" value="1"/>
</dbReference>
<dbReference type="Pfam" id="PF02985">
    <property type="entry name" value="HEAT"/>
    <property type="match status" value="1"/>
</dbReference>
<reference evidence="6 7" key="1">
    <citation type="submission" date="2023-03" db="EMBL/GenBank/DDBJ databases">
        <title>Genome sequence of Lichtheimia ornata CBS 291.66.</title>
        <authorList>
            <person name="Mohabir J.T."/>
            <person name="Shea T.P."/>
            <person name="Kurbessoian T."/>
            <person name="Berby B."/>
            <person name="Fontaine J."/>
            <person name="Livny J."/>
            <person name="Gnirke A."/>
            <person name="Stajich J.E."/>
            <person name="Cuomo C.A."/>
        </authorList>
    </citation>
    <scope>NUCLEOTIDE SEQUENCE [LARGE SCALE GENOMIC DNA]</scope>
    <source>
        <strain evidence="6">CBS 291.66</strain>
    </source>
</reference>
<comment type="caution">
    <text evidence="6">The sequence shown here is derived from an EMBL/GenBank/DDBJ whole genome shotgun (WGS) entry which is preliminary data.</text>
</comment>
<dbReference type="GO" id="GO:0034198">
    <property type="term" value="P:cellular response to amino acid starvation"/>
    <property type="evidence" value="ECO:0007669"/>
    <property type="project" value="TreeGrafter"/>
</dbReference>
<dbReference type="InterPro" id="IPR021133">
    <property type="entry name" value="HEAT_type_2"/>
</dbReference>
<dbReference type="SMART" id="SM01349">
    <property type="entry name" value="TOG"/>
    <property type="match status" value="2"/>
</dbReference>
<dbReference type="Gene3D" id="1.25.10.10">
    <property type="entry name" value="Leucine-rich Repeat Variant"/>
    <property type="match status" value="8"/>
</dbReference>
<dbReference type="InterPro" id="IPR022716">
    <property type="entry name" value="Gcn1_N"/>
</dbReference>
<feature type="repeat" description="HEAT" evidence="4">
    <location>
        <begin position="1471"/>
        <end position="1508"/>
    </location>
</feature>
<evidence type="ECO:0000256" key="1">
    <source>
        <dbReference type="ARBA" id="ARBA00007366"/>
    </source>
</evidence>
<dbReference type="Pfam" id="PF24916">
    <property type="entry name" value="HEAT_GCN1_fung"/>
    <property type="match status" value="1"/>
</dbReference>
<feature type="repeat" description="HEAT" evidence="4">
    <location>
        <begin position="1550"/>
        <end position="1588"/>
    </location>
</feature>
<dbReference type="GO" id="GO:0005829">
    <property type="term" value="C:cytosol"/>
    <property type="evidence" value="ECO:0007669"/>
    <property type="project" value="TreeGrafter"/>
</dbReference>
<sequence length="2716" mass="299127">MADSLEQSAELAWPEFIKTRVLNTITSSRVSDRLDFINHALLIRLRRKDLPIEALPSLLHLIFLTYSRYHDRESRRAILEVLKELDNWNAEHFQKTIVPALVKEAEKIGKRTSTGDSITPSGDRFNLLTWIDLLLTRVLQQQQQQQNTTAITQLVNAQALLLDTLVCDQDRKTISKSALVEVRRTIRQNASFIPTLIDAALSNAQLCTPSYRNAILIGTMIDTSLRLKQKWAEQGQQMIVDAKTKLNEYYLKNIMSARTAAPVPVLDAFGDFVHSFVPEDLFTKEYVPVIEKIMLRSPEVALRATSRLVLRLSFDPSTLFATKWLDPVLNHLRSSSANVRAAATMLWDSLAFKCKDVDSLVKVATAVSKLLTTGKVSSWEHRIVVFNALSALAQCEEPSVSEKALEGYFTMLAKESNEQAMSAAVDGTGRHLSILIYNDAYCKDHKAIVDKAVKTSSDGLKSTKANARKGWAVALGDTVWAQRKPSDTLSANIIPLVQNLFATFDKIVDKPLVWKDGPLEAYVLVGMVSGRIQQWPTQPIDDLLKKHKYPSSLLVSNPKPSFLLWDRIYTKALTAPEGLWLVRALTSVLERESLASLKSGAGFLCAQALIWILTSHPEHTVRRAAYSDASAVTMVDADKMGTFMKEALTQWLLDMERKTKDSTAMVAMNADNYRESVASYRTASVLNVMTSFGPDVPIETRESVLVNLMILAHHKYIASPNDKYNWITLMQRAGINPGKLVKDHSSTLMELLKSAFAARGESEMFYQAALSAVSTLAFIRPKLISSFIELIQDNLDPKLMEGIDDTERCIWKTPEGEVYVDVLNKNKKTVVTENRNRKGYADDMWEQELREELAKKKGLNTQKKLTKEEQLAVKAQLKKESEIRAHVQGVFDKLSLGLALVRSLVAGNRPDLSASLVSLVRTLLAIANARGGILVGDNLVDTYLVLGECVDEDIYAIRSAIALSTLRANKVFPIPSRWLDEPLNDLIARVLYRLRFITESRPLEPATFGYCFPVLQQVILQGGVGCDKKDSEAASEQVVMAVDIIGFHCPNGSSPMMPRKEMIDSLLYSIKEYPPSSKNAKASVVALCEFMSEGDVDRSEIDTLFQGLLSDESLVRNAALQGLDLLDLTGIEYSPELWLVCHDQNEQNADLADELWTEYSMQVVPSYKDQLLDYAVSDSTYIRTSASKAIADALEIHPDSVVDTLEAIYGIYKQKAASLDPEYDKFGMVIPETVNRKDPWEARSGLALVLKQAAPYMRMENVPGFCNFLIQNEALGDRDETVRKQMLDAGLAAVSVYGKQGVQDLLATFESYLNKKAPDNETHDYIRQAVVILYGAAAGFLDEGDPKVQDAVDKLIGTLDTPSEVVQSAVADCLPPLIKKIKPNVPKIVESLLQKLFESEKYAQRRGAAYGLAGVVKGRGIVALKECDIMTTLKEAAESKKGFQYRQGALFAFETLSATLGRFYEPYIIQIVPYLLSCFSDANMDVREAASDAARVIMSKISGHCVKQILPSIQDGLEERQWRTKKASVELLGATAYCAPKQLSVSLPNIIPRITDVLADTHSQVQQAANRSLQLFGEVISNPEIQELVPVLLDALSDPNRKTMSALTSLLRTSFVHYIDPPSLALVMPILERGLRERGTEVKTKATQIVGNMASLTDQRDLTPYLPILLPGVKQVLVDPVPAARGTAAKALGSLVEKLGEDTFPNLVMELLDTLKTDTGGVDRQGAAQGLSEVLAGLGLERLDDVLPEIIANADSPRPYVREGFISLLVYLPATFGGRFQPYLGRIIPPILMGLADESEFVRDASLRAGRMIVINYATKAVDLLLPELEKGLFDDSWRIRQSSVQLVGDLLFRITGITNPNSKFQALGNVEEIKEDDEGEDGYTGAAEGGKKQLVDLLGKERRDRILAALYIIRQDSSGQVRQSALQVWKALISNTPRTVKEIMSVMMSLIIKNLAGSSYELRAVCARTLGDLVQKLGEQLLAEIIPLLEEGMDSPDEATRQGVTIAFSELMTAAGKVQVMDFAHQIIPAVRKALSDPSPEVREAGARAFDTLHQNVGARAIDEILPALLNQLTSSTESSTFALSALKEIMAVRANVVFPVLIPTLITVPITPFNARALASLVTVAGPALNRRLTTILSAIVETRMIDNDPELDKELSATTEAMLVSLDEEDGLPTLVATLQEYARSDNPKKRKVACDMTASLYTDSKLDASAYVPDWIGTLVSLFTDYAEEVIRASWAALNAVTKSVPKSEYEELVAPTRQAVRSVGVAGTDVPGFCLTKGIGPLLPIFLQGLMNGSSQTREQAALGVGDLINRTSSDALKPFVTQITGPLIRIIGDRYPPQVKAAILQTLSLLLTKVPMHLKPFLPQLQRTFIKSLSDPTSNIVRSRAANALGILITLQTRVDPLVAELVSGIRTSEASIKETMMNALQNVVSKTGADLSETSKRSVISVIADGLSDNADTGMMACAARLLGSLAKALALEDTRATVQDHVLSESAPLYGSLMAINALLADTPTLLEDLGIVDQVVERVIEASENDKDYIPEAALTAAGKLLLTDYFQNEEVINRLVPALARVIASSSAGAGEKKRVALVVLRAVGRNHASLLEPFLDQLIPPMMNCVRERNIPVKLTAERALMYTLQLHASEAVYERYLSSVDATTQKQISDYHRRVLSKLVQQEHQRVSQLHGSLDEQAEEEDAEVWQIGSLQRFNDEDDE</sequence>
<dbReference type="Pfam" id="PF24984">
    <property type="entry name" value="HEAT_EF3_GNC1"/>
    <property type="match status" value="1"/>
</dbReference>
<dbReference type="InterPro" id="IPR056809">
    <property type="entry name" value="HEAT_GCN1_fung"/>
</dbReference>
<dbReference type="Proteomes" id="UP001234581">
    <property type="component" value="Unassembled WGS sequence"/>
</dbReference>
<evidence type="ECO:0000259" key="5">
    <source>
        <dbReference type="SMART" id="SM01349"/>
    </source>
</evidence>
<accession>A0AAD7Y1X9</accession>
<dbReference type="InterPro" id="IPR016024">
    <property type="entry name" value="ARM-type_fold"/>
</dbReference>
<dbReference type="FunFam" id="1.25.10.10:FF:000090">
    <property type="entry name" value="eIF-2-alpha kinase activator GCN1"/>
    <property type="match status" value="1"/>
</dbReference>
<dbReference type="FunFam" id="1.25.10.10:FF:000096">
    <property type="entry name" value="eIF-2-alpha kinase activator gcn1"/>
    <property type="match status" value="1"/>
</dbReference>
<feature type="domain" description="TOG" evidence="5">
    <location>
        <begin position="1897"/>
        <end position="2087"/>
    </location>
</feature>
<name>A0AAD7Y1X9_9FUNG</name>
<dbReference type="EMBL" id="JARTCD010000007">
    <property type="protein sequence ID" value="KAJ8661748.1"/>
    <property type="molecule type" value="Genomic_DNA"/>
</dbReference>
<evidence type="ECO:0000256" key="2">
    <source>
        <dbReference type="ARBA" id="ARBA00022737"/>
    </source>
</evidence>
<evidence type="ECO:0000256" key="3">
    <source>
        <dbReference type="ARBA" id="ARBA00072275"/>
    </source>
</evidence>
<dbReference type="GO" id="GO:1904688">
    <property type="term" value="P:regulation of cytoplasmic translational initiation"/>
    <property type="evidence" value="ECO:0007669"/>
    <property type="project" value="UniProtKB-ARBA"/>
</dbReference>
<comment type="similarity">
    <text evidence="1">Belongs to the GCN1 family.</text>
</comment>
<dbReference type="InterPro" id="IPR057546">
    <property type="entry name" value="HEAT_GCN1"/>
</dbReference>
<feature type="repeat" description="HEAT" evidence="4">
    <location>
        <begin position="2028"/>
        <end position="2065"/>
    </location>
</feature>
<feature type="domain" description="TOG" evidence="5">
    <location>
        <begin position="1380"/>
        <end position="1610"/>
    </location>
</feature>
<dbReference type="PROSITE" id="PS50077">
    <property type="entry name" value="HEAT_REPEAT"/>
    <property type="match status" value="4"/>
</dbReference>
<feature type="repeat" description="HEAT" evidence="4">
    <location>
        <begin position="1669"/>
        <end position="1707"/>
    </location>
</feature>
<evidence type="ECO:0000256" key="4">
    <source>
        <dbReference type="PROSITE-ProRule" id="PRU00103"/>
    </source>
</evidence>
<dbReference type="PANTHER" id="PTHR23346:SF7">
    <property type="entry name" value="STALLED RIBOSOME SENSOR GCN1"/>
    <property type="match status" value="1"/>
</dbReference>
<dbReference type="Pfam" id="PF25801">
    <property type="entry name" value="HEAT_GCN1_C_2"/>
    <property type="match status" value="1"/>
</dbReference>
<evidence type="ECO:0000313" key="7">
    <source>
        <dbReference type="Proteomes" id="UP001234581"/>
    </source>
</evidence>
<dbReference type="Pfam" id="PF24987">
    <property type="entry name" value="HEAT_EF3_N"/>
    <property type="match status" value="2"/>
</dbReference>
<evidence type="ECO:0000313" key="6">
    <source>
        <dbReference type="EMBL" id="KAJ8661748.1"/>
    </source>
</evidence>
<keyword evidence="2" id="KW-0677">Repeat</keyword>
<protein>
    <recommendedName>
        <fullName evidence="3">eIF-2-alpha kinase activator GCN1</fullName>
    </recommendedName>
</protein>
<dbReference type="Pfam" id="PF23271">
    <property type="entry name" value="HEAT_GCN1"/>
    <property type="match status" value="1"/>
</dbReference>
<dbReference type="GO" id="GO:0030295">
    <property type="term" value="F:protein kinase activator activity"/>
    <property type="evidence" value="ECO:0007669"/>
    <property type="project" value="UniProtKB-ARBA"/>
</dbReference>
<keyword evidence="7" id="KW-1185">Reference proteome</keyword>
<dbReference type="PANTHER" id="PTHR23346">
    <property type="entry name" value="TRANSLATIONAL ACTIVATOR GCN1-RELATED"/>
    <property type="match status" value="1"/>
</dbReference>